<comment type="caution">
    <text evidence="3">The sequence shown here is derived from an EMBL/GenBank/DDBJ whole genome shotgun (WGS) entry which is preliminary data.</text>
</comment>
<accession>A0ABW9I017</accession>
<gene>
    <name evidence="3" type="ORF">ACKI18_34080</name>
</gene>
<keyword evidence="4" id="KW-1185">Reference proteome</keyword>
<sequence>MSAFDPREKVNRALVVGVSEYDRVLPRDPSGVPGQLEAVVHNRNRLYDVLRWKGVFGGEDAVRVSSSPRLDDFWDDLEHAVQDAEGLLLFYFAGHAVASKPGDEIHLQMRNAQIEPGDGETKLGSAKFKDVLVKLARSRAERVLVILDCCYAGNVSGSRNRIGDARRQQEILLLMSVQQNRRIPPGDHSRATPFTDQLIEVLDGAGELRLSTLYEELKRRMSEAQVRTDSGEPQTPKGDWEQGEDLLLRSDEPLEPPPPEPPPGVDLVPPRPHPLRGLLRRTGRLALVLTAVAAVGSAAGIVALVGDDDSRCAPPLQLRVLTDPDLEPVLTAAANAYTASQENRGGCRKSGIGVYSARVTDAVTGLRERTNYWWRPTGREGDPQPQRDIGPQPDVWIPATRTDLARAAQDPDDQHSAELRVEGGPFAYSPVVLAASGTVPGQRTGRPLAAMAADLETGGTDVRRPDPESTDAALLATMGLYGDAADARAGEHRVAYAGPPARSAADLLCTASPDRRSALLVPEFTLRNDADCPWGGLQPRTALYPDDVPGLTPTFVRVTWTPADRDTEARDDAVQRFRDWLTGEQGRAKLGEYGLRSPDPGHALLGTAPRGAQTDLADQEQYTDVTAMNATLDRYRNALGPGQVLFLLDSSGSMANLWRGLSSGPGLIQQSLGGLGAKDQYGVWAVAGRGSRTHTDLLRFGSHARDAAVRALEGARRAGARGDQADPYRALRDALAFMKAQGVDSQRPRQIVYVTDDEDNDRLTGGNLEELRELARTAGTPVTMVSLVTGGCEEGRADAVVAAASEGRCLDPGDDPAASLRDEVARTGTGEG</sequence>
<dbReference type="Proteomes" id="UP001631957">
    <property type="component" value="Unassembled WGS sequence"/>
</dbReference>
<proteinExistence type="predicted"/>
<dbReference type="PROSITE" id="PS50234">
    <property type="entry name" value="VWFA"/>
    <property type="match status" value="1"/>
</dbReference>
<feature type="compositionally biased region" description="Pro residues" evidence="1">
    <location>
        <begin position="255"/>
        <end position="272"/>
    </location>
</feature>
<protein>
    <submittedName>
        <fullName evidence="3">Caspase family protein</fullName>
    </submittedName>
</protein>
<dbReference type="Pfam" id="PF13531">
    <property type="entry name" value="SBP_bac_11"/>
    <property type="match status" value="1"/>
</dbReference>
<dbReference type="Gene3D" id="3.40.50.410">
    <property type="entry name" value="von Willebrand factor, type A domain"/>
    <property type="match status" value="1"/>
</dbReference>
<feature type="region of interest" description="Disordered" evidence="1">
    <location>
        <begin position="811"/>
        <end position="832"/>
    </location>
</feature>
<organism evidence="3 4">
    <name type="scientific">Streptomyces niveiscabiei</name>
    <dbReference type="NCBI Taxonomy" id="164115"/>
    <lineage>
        <taxon>Bacteria</taxon>
        <taxon>Bacillati</taxon>
        <taxon>Actinomycetota</taxon>
        <taxon>Actinomycetes</taxon>
        <taxon>Kitasatosporales</taxon>
        <taxon>Streptomycetaceae</taxon>
        <taxon>Streptomyces</taxon>
    </lineage>
</organism>
<dbReference type="InterPro" id="IPR011600">
    <property type="entry name" value="Pept_C14_caspase"/>
</dbReference>
<dbReference type="CDD" id="cd00198">
    <property type="entry name" value="vWFA"/>
    <property type="match status" value="1"/>
</dbReference>
<dbReference type="RefSeq" id="WP_409123355.1">
    <property type="nucleotide sequence ID" value="NZ_JBJVNI010000021.1"/>
</dbReference>
<dbReference type="SMART" id="SM00327">
    <property type="entry name" value="VWA"/>
    <property type="match status" value="1"/>
</dbReference>
<evidence type="ECO:0000259" key="2">
    <source>
        <dbReference type="PROSITE" id="PS50234"/>
    </source>
</evidence>
<name>A0ABW9I017_9ACTN</name>
<feature type="region of interest" description="Disordered" evidence="1">
    <location>
        <begin position="221"/>
        <end position="274"/>
    </location>
</feature>
<reference evidence="3 4" key="1">
    <citation type="submission" date="2024-12" db="EMBL/GenBank/DDBJ databases">
        <title>Forecasting of Potato common scab and diversities of Pathogenic streptomyces spp. in china.</title>
        <authorList>
            <person name="Handique U."/>
            <person name="Wu J."/>
        </authorList>
    </citation>
    <scope>NUCLEOTIDE SEQUENCE [LARGE SCALE GENOMIC DNA]</scope>
    <source>
        <strain evidence="3 4">ZRIMU1530</strain>
    </source>
</reference>
<evidence type="ECO:0000256" key="1">
    <source>
        <dbReference type="SAM" id="MobiDB-lite"/>
    </source>
</evidence>
<dbReference type="InterPro" id="IPR002035">
    <property type="entry name" value="VWF_A"/>
</dbReference>
<evidence type="ECO:0000313" key="3">
    <source>
        <dbReference type="EMBL" id="MFM9613700.1"/>
    </source>
</evidence>
<feature type="domain" description="VWFA" evidence="2">
    <location>
        <begin position="643"/>
        <end position="787"/>
    </location>
</feature>
<dbReference type="Gene3D" id="3.40.50.1460">
    <property type="match status" value="1"/>
</dbReference>
<dbReference type="InterPro" id="IPR036465">
    <property type="entry name" value="vWFA_dom_sf"/>
</dbReference>
<evidence type="ECO:0000313" key="4">
    <source>
        <dbReference type="Proteomes" id="UP001631957"/>
    </source>
</evidence>
<dbReference type="Pfam" id="PF00656">
    <property type="entry name" value="Peptidase_C14"/>
    <property type="match status" value="1"/>
</dbReference>
<dbReference type="SUPFAM" id="SSF53300">
    <property type="entry name" value="vWA-like"/>
    <property type="match status" value="1"/>
</dbReference>
<dbReference type="EMBL" id="JBJVNI010000021">
    <property type="protein sequence ID" value="MFM9613700.1"/>
    <property type="molecule type" value="Genomic_DNA"/>
</dbReference>